<evidence type="ECO:0000256" key="2">
    <source>
        <dbReference type="ARBA" id="ARBA00022833"/>
    </source>
</evidence>
<feature type="chain" id="PRO_5036862817" description="LIM zinc-binding domain-containing protein" evidence="4">
    <location>
        <begin position="23"/>
        <end position="380"/>
    </location>
</feature>
<sequence>MKKALFSLLILLTLLWSSPALATLQCDRCRKTITSKDRYVEYEGKVYCSQRCFAQAMPKCASCGKSIADGKGLAGGYVYTRDKYFCSEECFQKSLPLCAVCGKRVQGGLRDKQNPDKLYCSQECYRTTLPKCALCGATMQSWTEIEGVKFCGQCAKLPACFNCQMPGAGHESKDGRRWCDSCMVLAVMDSALAQKMFDQVRLDMKSHLGLSTPDTIMFHLVDADSLALLLGHKNFAERGFYRYNVEYRVNKKKEKKVTRELFDIFILSGLSPANFRDVAAHELAHDINYRYFPKVQGQREVEGFAEYLSALMNQYWGQEKVNDSKLRNQQKEYAAAYKYFLKLGEKSGLKAVMDHMKKKNKAGKWNPGMKQQKPRLRRGF</sequence>
<dbReference type="SUPFAM" id="SSF57716">
    <property type="entry name" value="Glucocorticoid receptor-like (DNA-binding domain)"/>
    <property type="match status" value="1"/>
</dbReference>
<protein>
    <recommendedName>
        <fullName evidence="5">LIM zinc-binding domain-containing protein</fullName>
    </recommendedName>
</protein>
<accession>A0A933MKG6</accession>
<keyword evidence="1" id="KW-0479">Metal-binding</keyword>
<dbReference type="Gene3D" id="2.10.110.10">
    <property type="entry name" value="Cysteine Rich Protein"/>
    <property type="match status" value="1"/>
</dbReference>
<dbReference type="GO" id="GO:0046872">
    <property type="term" value="F:metal ion binding"/>
    <property type="evidence" value="ECO:0007669"/>
    <property type="project" value="UniProtKB-KW"/>
</dbReference>
<organism evidence="6 7">
    <name type="scientific">candidate division TA06 bacterium</name>
    <dbReference type="NCBI Taxonomy" id="2250710"/>
    <lineage>
        <taxon>Bacteria</taxon>
        <taxon>Bacteria division TA06</taxon>
    </lineage>
</organism>
<name>A0A933MKG6_UNCT6</name>
<evidence type="ECO:0000256" key="4">
    <source>
        <dbReference type="SAM" id="SignalP"/>
    </source>
</evidence>
<feature type="signal peptide" evidence="4">
    <location>
        <begin position="1"/>
        <end position="22"/>
    </location>
</feature>
<keyword evidence="2" id="KW-0862">Zinc</keyword>
<dbReference type="AlphaFoldDB" id="A0A933MKG6"/>
<dbReference type="Proteomes" id="UP000736328">
    <property type="component" value="Unassembled WGS sequence"/>
</dbReference>
<dbReference type="EMBL" id="JACQXR010000090">
    <property type="protein sequence ID" value="MBI4726948.1"/>
    <property type="molecule type" value="Genomic_DNA"/>
</dbReference>
<feature type="domain" description="LIM zinc-binding" evidence="5">
    <location>
        <begin position="58"/>
        <end position="131"/>
    </location>
</feature>
<evidence type="ECO:0000259" key="5">
    <source>
        <dbReference type="PROSITE" id="PS50023"/>
    </source>
</evidence>
<dbReference type="PROSITE" id="PS50023">
    <property type="entry name" value="LIM_DOMAIN_2"/>
    <property type="match status" value="1"/>
</dbReference>
<dbReference type="InterPro" id="IPR001781">
    <property type="entry name" value="Znf_LIM"/>
</dbReference>
<dbReference type="SMART" id="SM00132">
    <property type="entry name" value="LIM"/>
    <property type="match status" value="1"/>
</dbReference>
<feature type="region of interest" description="Disordered" evidence="3">
    <location>
        <begin position="360"/>
        <end position="380"/>
    </location>
</feature>
<keyword evidence="4" id="KW-0732">Signal</keyword>
<evidence type="ECO:0000313" key="7">
    <source>
        <dbReference type="Proteomes" id="UP000736328"/>
    </source>
</evidence>
<evidence type="ECO:0000256" key="1">
    <source>
        <dbReference type="ARBA" id="ARBA00022723"/>
    </source>
</evidence>
<comment type="caution">
    <text evidence="6">The sequence shown here is derived from an EMBL/GenBank/DDBJ whole genome shotgun (WGS) entry which is preliminary data.</text>
</comment>
<evidence type="ECO:0000313" key="6">
    <source>
        <dbReference type="EMBL" id="MBI4726948.1"/>
    </source>
</evidence>
<evidence type="ECO:0000256" key="3">
    <source>
        <dbReference type="SAM" id="MobiDB-lite"/>
    </source>
</evidence>
<proteinExistence type="predicted"/>
<gene>
    <name evidence="6" type="ORF">HY768_06955</name>
</gene>
<reference evidence="6" key="1">
    <citation type="submission" date="2020-07" db="EMBL/GenBank/DDBJ databases">
        <title>Huge and variable diversity of episymbiotic CPR bacteria and DPANN archaea in groundwater ecosystems.</title>
        <authorList>
            <person name="He C.Y."/>
            <person name="Keren R."/>
            <person name="Whittaker M."/>
            <person name="Farag I.F."/>
            <person name="Doudna J."/>
            <person name="Cate J.H.D."/>
            <person name="Banfield J.F."/>
        </authorList>
    </citation>
    <scope>NUCLEOTIDE SEQUENCE</scope>
    <source>
        <strain evidence="6">NC_groundwater_1520_Pr4_B-0.1um_53_5</strain>
    </source>
</reference>